<dbReference type="PROSITE" id="PS00061">
    <property type="entry name" value="ADH_SHORT"/>
    <property type="match status" value="1"/>
</dbReference>
<dbReference type="GO" id="GO:0016616">
    <property type="term" value="F:oxidoreductase activity, acting on the CH-OH group of donors, NAD or NADP as acceptor"/>
    <property type="evidence" value="ECO:0007669"/>
    <property type="project" value="TreeGrafter"/>
</dbReference>
<dbReference type="InterPro" id="IPR002347">
    <property type="entry name" value="SDR_fam"/>
</dbReference>
<reference evidence="5 6" key="2">
    <citation type="journal article" date="2012" name="PLoS Pathog.">
        <title>Diverse lifestyles and strategies of plant pathogenesis encoded in the genomes of eighteen Dothideomycetes fungi.</title>
        <authorList>
            <person name="Ohm R.A."/>
            <person name="Feau N."/>
            <person name="Henrissat B."/>
            <person name="Schoch C.L."/>
            <person name="Horwitz B.A."/>
            <person name="Barry K.W."/>
            <person name="Condon B.J."/>
            <person name="Copeland A.C."/>
            <person name="Dhillon B."/>
            <person name="Glaser F."/>
            <person name="Hesse C.N."/>
            <person name="Kosti I."/>
            <person name="LaButti K."/>
            <person name="Lindquist E.A."/>
            <person name="Lucas S."/>
            <person name="Salamov A.A."/>
            <person name="Bradshaw R.E."/>
            <person name="Ciuffetti L."/>
            <person name="Hamelin R.C."/>
            <person name="Kema G.H.J."/>
            <person name="Lawrence C."/>
            <person name="Scott J.A."/>
            <person name="Spatafora J.W."/>
            <person name="Turgeon B.G."/>
            <person name="de Wit P.J.G.M."/>
            <person name="Zhong S."/>
            <person name="Goodwin S.B."/>
            <person name="Grigoriev I.V."/>
        </authorList>
    </citation>
    <scope>NUCLEOTIDE SEQUENCE [LARGE SCALE GENOMIC DNA]</scope>
    <source>
        <strain evidence="6">NZE10 / CBS 128990</strain>
    </source>
</reference>
<organism evidence="5 6">
    <name type="scientific">Dothistroma septosporum (strain NZE10 / CBS 128990)</name>
    <name type="common">Red band needle blight fungus</name>
    <name type="synonym">Mycosphaerella pini</name>
    <dbReference type="NCBI Taxonomy" id="675120"/>
    <lineage>
        <taxon>Eukaryota</taxon>
        <taxon>Fungi</taxon>
        <taxon>Dikarya</taxon>
        <taxon>Ascomycota</taxon>
        <taxon>Pezizomycotina</taxon>
        <taxon>Dothideomycetes</taxon>
        <taxon>Dothideomycetidae</taxon>
        <taxon>Mycosphaerellales</taxon>
        <taxon>Mycosphaerellaceae</taxon>
        <taxon>Dothistroma</taxon>
    </lineage>
</organism>
<evidence type="ECO:0000256" key="3">
    <source>
        <dbReference type="ARBA" id="ARBA00022857"/>
    </source>
</evidence>
<dbReference type="Gene3D" id="3.40.50.720">
    <property type="entry name" value="NAD(P)-binding Rossmann-like Domain"/>
    <property type="match status" value="1"/>
</dbReference>
<dbReference type="AlphaFoldDB" id="M2XIW4"/>
<dbReference type="InterPro" id="IPR020904">
    <property type="entry name" value="Sc_DH/Rdtase_CS"/>
</dbReference>
<accession>M2XIW4</accession>
<evidence type="ECO:0000256" key="4">
    <source>
        <dbReference type="ARBA" id="ARBA00023002"/>
    </source>
</evidence>
<dbReference type="eggNOG" id="KOG4169">
    <property type="taxonomic scope" value="Eukaryota"/>
</dbReference>
<dbReference type="STRING" id="675120.M2XIW4"/>
<comment type="pathway">
    <text evidence="1">Mycotoxin biosynthesis.</text>
</comment>
<evidence type="ECO:0000256" key="1">
    <source>
        <dbReference type="ARBA" id="ARBA00004685"/>
    </source>
</evidence>
<evidence type="ECO:0000313" key="5">
    <source>
        <dbReference type="EMBL" id="EME39392.1"/>
    </source>
</evidence>
<sequence length="427" mass="46755">MIDRNSFRTCNASSVELKAFFEPQRPNSTHLFYIGTSRLVKLLVKNISFFNHASRPLPLSGKICVVTGGGSGIGLAFVKLALDSGAKCLIADSVQNVKCDVTAWSDLSKLPSEVEKCFGAGAVADIWVPSAGVFEPKWSSWLNDTEDNGYATMKINAEHPLKLSRIAMRSLLGANKPGVIMLLSSGAGLVGSYPCPMYVASKHAVVGFAKSMAQADVDESVKVVCICPGVVDTPLWTGDAAKDIKEQYKFSRKRSVTPREVALAMKEMVEDEGAKYPGGSLLRIAQGRELELLDVEQAFANSPGMQQYTDHLYGPVRVAFRQEREGANTSDGTASRCESHAEAIAHAHQSLAAATQFYTAIPTTIIHRTRHPRFACSLAALLDFRFAHSLQAYFINQWEINQHGSRQPRPLHPSALAHLRREEDYLM</sequence>
<dbReference type="Pfam" id="PF00106">
    <property type="entry name" value="adh_short"/>
    <property type="match status" value="1"/>
</dbReference>
<reference evidence="6" key="1">
    <citation type="journal article" date="2012" name="PLoS Genet.">
        <title>The genomes of the fungal plant pathogens Cladosporium fulvum and Dothistroma septosporum reveal adaptation to different hosts and lifestyles but also signatures of common ancestry.</title>
        <authorList>
            <person name="de Wit P.J.G.M."/>
            <person name="van der Burgt A."/>
            <person name="Oekmen B."/>
            <person name="Stergiopoulos I."/>
            <person name="Abd-Elsalam K.A."/>
            <person name="Aerts A.L."/>
            <person name="Bahkali A.H."/>
            <person name="Beenen H.G."/>
            <person name="Chettri P."/>
            <person name="Cox M.P."/>
            <person name="Datema E."/>
            <person name="de Vries R.P."/>
            <person name="Dhillon B."/>
            <person name="Ganley A.R."/>
            <person name="Griffiths S.A."/>
            <person name="Guo Y."/>
            <person name="Hamelin R.C."/>
            <person name="Henrissat B."/>
            <person name="Kabir M.S."/>
            <person name="Jashni M.K."/>
            <person name="Kema G."/>
            <person name="Klaubauf S."/>
            <person name="Lapidus A."/>
            <person name="Levasseur A."/>
            <person name="Lindquist E."/>
            <person name="Mehrabi R."/>
            <person name="Ohm R.A."/>
            <person name="Owen T.J."/>
            <person name="Salamov A."/>
            <person name="Schwelm A."/>
            <person name="Schijlen E."/>
            <person name="Sun H."/>
            <person name="van den Burg H.A."/>
            <person name="van Ham R.C.H.J."/>
            <person name="Zhang S."/>
            <person name="Goodwin S.B."/>
            <person name="Grigoriev I.V."/>
            <person name="Collemare J."/>
            <person name="Bradshaw R.E."/>
        </authorList>
    </citation>
    <scope>NUCLEOTIDE SEQUENCE [LARGE SCALE GENOMIC DNA]</scope>
    <source>
        <strain evidence="6">NZE10 / CBS 128990</strain>
    </source>
</reference>
<dbReference type="PANTHER" id="PTHR44229">
    <property type="entry name" value="15-HYDROXYPROSTAGLANDIN DEHYDROGENASE [NAD(+)]"/>
    <property type="match status" value="1"/>
</dbReference>
<dbReference type="OrthoDB" id="5296at2759"/>
<keyword evidence="3" id="KW-0521">NADP</keyword>
<dbReference type="InterPro" id="IPR036291">
    <property type="entry name" value="NAD(P)-bd_dom_sf"/>
</dbReference>
<dbReference type="EMBL" id="KB446545">
    <property type="protein sequence ID" value="EME39392.1"/>
    <property type="molecule type" value="Genomic_DNA"/>
</dbReference>
<evidence type="ECO:0000313" key="6">
    <source>
        <dbReference type="Proteomes" id="UP000016933"/>
    </source>
</evidence>
<dbReference type="GO" id="GO:0005737">
    <property type="term" value="C:cytoplasm"/>
    <property type="evidence" value="ECO:0007669"/>
    <property type="project" value="TreeGrafter"/>
</dbReference>
<gene>
    <name evidence="5" type="ORF">DOTSEDRAFT_83157</name>
</gene>
<protein>
    <submittedName>
        <fullName evidence="5">Uncharacterized protein</fullName>
    </submittedName>
</protein>
<dbReference type="PRINTS" id="PR00081">
    <property type="entry name" value="GDHRDH"/>
</dbReference>
<keyword evidence="4" id="KW-0560">Oxidoreductase</keyword>
<comment type="similarity">
    <text evidence="2">Belongs to the short-chain dehydrogenases/reductases (SDR) family.</text>
</comment>
<keyword evidence="6" id="KW-1185">Reference proteome</keyword>
<dbReference type="HOGENOM" id="CLU_642537_0_0_1"/>
<dbReference type="Proteomes" id="UP000016933">
    <property type="component" value="Unassembled WGS sequence"/>
</dbReference>
<proteinExistence type="inferred from homology"/>
<dbReference type="PANTHER" id="PTHR44229:SF4">
    <property type="entry name" value="15-HYDROXYPROSTAGLANDIN DEHYDROGENASE [NAD(+)]"/>
    <property type="match status" value="1"/>
</dbReference>
<name>M2XIW4_DOTSN</name>
<evidence type="ECO:0000256" key="2">
    <source>
        <dbReference type="ARBA" id="ARBA00006484"/>
    </source>
</evidence>
<dbReference type="SUPFAM" id="SSF51735">
    <property type="entry name" value="NAD(P)-binding Rossmann-fold domains"/>
    <property type="match status" value="1"/>
</dbReference>